<sequence length="66" mass="7035">MRVFAFNEDCAAEGRFPGPGGTDLRRRVNGIALEAYEMGRSGASDGEASGLISEEIPKGAGYLERK</sequence>
<accession>A0A2L2TL30</accession>
<reference evidence="2" key="1">
    <citation type="submission" date="2014-10" db="EMBL/GenBank/DDBJ databases">
        <authorList>
            <person name="King R."/>
        </authorList>
    </citation>
    <scope>NUCLEOTIDE SEQUENCE [LARGE SCALE GENOMIC DNA]</scope>
    <source>
        <strain evidence="2">A3/5</strain>
    </source>
</reference>
<evidence type="ECO:0000313" key="2">
    <source>
        <dbReference type="Proteomes" id="UP000245910"/>
    </source>
</evidence>
<name>A0A2L2TL30_9HYPO</name>
<keyword evidence="2" id="KW-1185">Reference proteome</keyword>
<dbReference type="EMBL" id="LN649229">
    <property type="protein sequence ID" value="CEI65237.1"/>
    <property type="molecule type" value="Genomic_DNA"/>
</dbReference>
<dbReference type="Proteomes" id="UP000245910">
    <property type="component" value="Chromosome I"/>
</dbReference>
<dbReference type="AlphaFoldDB" id="A0A2L2TL30"/>
<protein>
    <submittedName>
        <fullName evidence="1">Uncharacterized protein</fullName>
    </submittedName>
</protein>
<organism evidence="1 2">
    <name type="scientific">Fusarium venenatum</name>
    <dbReference type="NCBI Taxonomy" id="56646"/>
    <lineage>
        <taxon>Eukaryota</taxon>
        <taxon>Fungi</taxon>
        <taxon>Dikarya</taxon>
        <taxon>Ascomycota</taxon>
        <taxon>Pezizomycotina</taxon>
        <taxon>Sordariomycetes</taxon>
        <taxon>Hypocreomycetidae</taxon>
        <taxon>Hypocreales</taxon>
        <taxon>Nectriaceae</taxon>
        <taxon>Fusarium</taxon>
    </lineage>
</organism>
<proteinExistence type="predicted"/>
<evidence type="ECO:0000313" key="1">
    <source>
        <dbReference type="EMBL" id="CEI65237.1"/>
    </source>
</evidence>